<comment type="caution">
    <text evidence="1">The sequence shown here is derived from an EMBL/GenBank/DDBJ whole genome shotgun (WGS) entry which is preliminary data.</text>
</comment>
<dbReference type="PIRSF" id="PIRSF035652">
    <property type="entry name" value="CHP02436"/>
    <property type="match status" value="1"/>
</dbReference>
<dbReference type="InterPro" id="IPR036583">
    <property type="entry name" value="23S_rRNA_IVS_sf"/>
</dbReference>
<dbReference type="SUPFAM" id="SSF158446">
    <property type="entry name" value="IVS-encoded protein-like"/>
    <property type="match status" value="1"/>
</dbReference>
<reference evidence="1 2" key="1">
    <citation type="submission" date="2016-12" db="EMBL/GenBank/DDBJ databases">
        <title>Study of bacterial adaptation to deep sea.</title>
        <authorList>
            <person name="Song J."/>
            <person name="Yoshizawa S."/>
            <person name="Kogure K."/>
        </authorList>
    </citation>
    <scope>NUCLEOTIDE SEQUENCE [LARGE SCALE GENOMIC DNA]</scope>
    <source>
        <strain evidence="1 2">SAORIC-165</strain>
    </source>
</reference>
<dbReference type="InterPro" id="IPR012657">
    <property type="entry name" value="23S_rRNA-intervening_sequence"/>
</dbReference>
<protein>
    <submittedName>
        <fullName evidence="1">Four helix bundle protein</fullName>
    </submittedName>
</protein>
<organism evidence="1 2">
    <name type="scientific">Rubritalea profundi</name>
    <dbReference type="NCBI Taxonomy" id="1658618"/>
    <lineage>
        <taxon>Bacteria</taxon>
        <taxon>Pseudomonadati</taxon>
        <taxon>Verrucomicrobiota</taxon>
        <taxon>Verrucomicrobiia</taxon>
        <taxon>Verrucomicrobiales</taxon>
        <taxon>Rubritaleaceae</taxon>
        <taxon>Rubritalea</taxon>
    </lineage>
</organism>
<dbReference type="OrthoDB" id="285993at2"/>
<sequence length="118" mass="13098">MKQGKDIQERSFEFAARVVKLCQKLNDSPGVSRTLSNQLLRSGTSVGANIEEAQGSQSKRDFTAKMSIACKEARETHYWLRLLIKCDIIAEAQLSGLLDESNQLVAILTTIVKNSREA</sequence>
<evidence type="ECO:0000313" key="1">
    <source>
        <dbReference type="EMBL" id="PQJ30080.1"/>
    </source>
</evidence>
<accession>A0A2S7U686</accession>
<dbReference type="Pfam" id="PF05635">
    <property type="entry name" value="23S_rRNA_IVP"/>
    <property type="match status" value="1"/>
</dbReference>
<keyword evidence="2" id="KW-1185">Reference proteome</keyword>
<dbReference type="NCBIfam" id="TIGR02436">
    <property type="entry name" value="four helix bundle protein"/>
    <property type="match status" value="1"/>
</dbReference>
<dbReference type="RefSeq" id="WP_105044601.1">
    <property type="nucleotide sequence ID" value="NZ_MQWA01000001.1"/>
</dbReference>
<dbReference type="Gene3D" id="1.20.1440.60">
    <property type="entry name" value="23S rRNA-intervening sequence"/>
    <property type="match status" value="1"/>
</dbReference>
<gene>
    <name evidence="1" type="ORF">BSZ32_17410</name>
</gene>
<dbReference type="AlphaFoldDB" id="A0A2S7U686"/>
<dbReference type="PANTHER" id="PTHR38471">
    <property type="entry name" value="FOUR HELIX BUNDLE PROTEIN"/>
    <property type="match status" value="1"/>
</dbReference>
<dbReference type="PANTHER" id="PTHR38471:SF2">
    <property type="entry name" value="FOUR HELIX BUNDLE PROTEIN"/>
    <property type="match status" value="1"/>
</dbReference>
<proteinExistence type="predicted"/>
<evidence type="ECO:0000313" key="2">
    <source>
        <dbReference type="Proteomes" id="UP000239907"/>
    </source>
</evidence>
<dbReference type="Proteomes" id="UP000239907">
    <property type="component" value="Unassembled WGS sequence"/>
</dbReference>
<dbReference type="EMBL" id="MQWA01000001">
    <property type="protein sequence ID" value="PQJ30080.1"/>
    <property type="molecule type" value="Genomic_DNA"/>
</dbReference>
<name>A0A2S7U686_9BACT</name>